<organism evidence="2 3">
    <name type="scientific">Phocaeicola salanitronis (strain DSM 18170 / JCM 13657 / CCUG 60908 / BL78)</name>
    <name type="common">Bacteroides salanitronis</name>
    <dbReference type="NCBI Taxonomy" id="667015"/>
    <lineage>
        <taxon>Bacteria</taxon>
        <taxon>Pseudomonadati</taxon>
        <taxon>Bacteroidota</taxon>
        <taxon>Bacteroidia</taxon>
        <taxon>Bacteroidales</taxon>
        <taxon>Bacteroidaceae</taxon>
        <taxon>Phocaeicola</taxon>
    </lineage>
</organism>
<dbReference type="EMBL" id="CP002530">
    <property type="protein sequence ID" value="ADY34879.1"/>
    <property type="molecule type" value="Genomic_DNA"/>
</dbReference>
<dbReference type="HOGENOM" id="CLU_215699_0_0_10"/>
<evidence type="ECO:0000313" key="3">
    <source>
        <dbReference type="Proteomes" id="UP000007486"/>
    </source>
</evidence>
<evidence type="ECO:0000256" key="1">
    <source>
        <dbReference type="SAM" id="MobiDB-lite"/>
    </source>
</evidence>
<feature type="region of interest" description="Disordered" evidence="1">
    <location>
        <begin position="1"/>
        <end position="35"/>
    </location>
</feature>
<proteinExistence type="predicted"/>
<name>F0R6W2_PHOSB</name>
<dbReference type="KEGG" id="bsa:Bacsa_0268"/>
<protein>
    <submittedName>
        <fullName evidence="2">Uncharacterized protein</fullName>
    </submittedName>
</protein>
<keyword evidence="3" id="KW-1185">Reference proteome</keyword>
<gene>
    <name evidence="2" type="ordered locus">Bacsa_0268</name>
</gene>
<sequence length="35" mass="4097">MRKIAGYLTKNRSGKDQKITQSTHENGYIKPRKTF</sequence>
<evidence type="ECO:0000313" key="2">
    <source>
        <dbReference type="EMBL" id="ADY34879.1"/>
    </source>
</evidence>
<accession>F0R6W2</accession>
<dbReference type="Proteomes" id="UP000007486">
    <property type="component" value="Chromosome"/>
</dbReference>
<reference evidence="2 3" key="1">
    <citation type="journal article" date="2011" name="Stand. Genomic Sci.">
        <title>Complete genome sequence of Bacteroides salanitronis type strain (BL78).</title>
        <authorList>
            <person name="Gronow S."/>
            <person name="Held B."/>
            <person name="Lucas S."/>
            <person name="Lapidus A."/>
            <person name="Del Rio T.G."/>
            <person name="Nolan M."/>
            <person name="Tice H."/>
            <person name="Deshpande S."/>
            <person name="Cheng J.F."/>
            <person name="Pitluck S."/>
            <person name="Liolios K."/>
            <person name="Pagani I."/>
            <person name="Ivanova N."/>
            <person name="Mavromatis K."/>
            <person name="Pati A."/>
            <person name="Tapia R."/>
            <person name="Han C."/>
            <person name="Goodwin L."/>
            <person name="Chen A."/>
            <person name="Palaniappan K."/>
            <person name="Land M."/>
            <person name="Hauser L."/>
            <person name="Chang Y.J."/>
            <person name="Jeffries C.D."/>
            <person name="Brambilla E.M."/>
            <person name="Rohde M."/>
            <person name="Goker M."/>
            <person name="Detter J.C."/>
            <person name="Woyke T."/>
            <person name="Bristow J."/>
            <person name="Markowitz V."/>
            <person name="Hugenholtz P."/>
            <person name="Kyrpides N.C."/>
            <person name="Klenk H.P."/>
            <person name="Eisen J.A."/>
        </authorList>
    </citation>
    <scope>NUCLEOTIDE SEQUENCE [LARGE SCALE GENOMIC DNA]</scope>
    <source>
        <strain evidence="2 3">DSM 18170</strain>
    </source>
</reference>
<dbReference type="AlphaFoldDB" id="F0R6W2"/>